<gene>
    <name evidence="2" type="ORF">TM448A01166_0007</name>
</gene>
<protein>
    <submittedName>
        <fullName evidence="2">Uncharacterized protein</fullName>
    </submittedName>
</protein>
<name>A0A6H1ZNI5_9ZZZZ</name>
<accession>A0A6H1ZNI5</accession>
<sequence>MPTYRYKCSQCQAVHEAQHEVGKRLRVLCRPCGVLMDWQFPIPFLRTNTTFLVGRDDGFGNDRFSRAMARQRAKAAGISTAGKTFFPGMARLGEPFDPEAWISHADPRGEIAARCRERGAGCTGTINVKGAEPGPNPNEGPYVVAEDIVQEEVGQIVSTEYEDHITPEKRSDLVEATRERLSGNQDPGIGSLVP</sequence>
<dbReference type="AlphaFoldDB" id="A0A6H1ZNI5"/>
<dbReference type="EMBL" id="MT144105">
    <property type="protein sequence ID" value="QJA48835.1"/>
    <property type="molecule type" value="Genomic_DNA"/>
</dbReference>
<feature type="region of interest" description="Disordered" evidence="1">
    <location>
        <begin position="164"/>
        <end position="194"/>
    </location>
</feature>
<reference evidence="2" key="1">
    <citation type="submission" date="2020-03" db="EMBL/GenBank/DDBJ databases">
        <title>The deep terrestrial virosphere.</title>
        <authorList>
            <person name="Holmfeldt K."/>
            <person name="Nilsson E."/>
            <person name="Simone D."/>
            <person name="Lopez-Fernandez M."/>
            <person name="Wu X."/>
            <person name="de Brujin I."/>
            <person name="Lundin D."/>
            <person name="Andersson A."/>
            <person name="Bertilsson S."/>
            <person name="Dopson M."/>
        </authorList>
    </citation>
    <scope>NUCLEOTIDE SEQUENCE</scope>
    <source>
        <strain evidence="2">TM448A01166</strain>
    </source>
</reference>
<evidence type="ECO:0000256" key="1">
    <source>
        <dbReference type="SAM" id="MobiDB-lite"/>
    </source>
</evidence>
<feature type="compositionally biased region" description="Basic and acidic residues" evidence="1">
    <location>
        <begin position="164"/>
        <end position="181"/>
    </location>
</feature>
<proteinExistence type="predicted"/>
<organism evidence="2">
    <name type="scientific">viral metagenome</name>
    <dbReference type="NCBI Taxonomy" id="1070528"/>
    <lineage>
        <taxon>unclassified sequences</taxon>
        <taxon>metagenomes</taxon>
        <taxon>organismal metagenomes</taxon>
    </lineage>
</organism>
<evidence type="ECO:0000313" key="2">
    <source>
        <dbReference type="EMBL" id="QJA48835.1"/>
    </source>
</evidence>